<protein>
    <recommendedName>
        <fullName evidence="2">Serine hydrolase domain-containing protein</fullName>
    </recommendedName>
</protein>
<dbReference type="STRING" id="1276538.A0A1X7RL05"/>
<dbReference type="Pfam" id="PF03959">
    <property type="entry name" value="FSH1"/>
    <property type="match status" value="1"/>
</dbReference>
<dbReference type="GO" id="GO:0019748">
    <property type="term" value="P:secondary metabolic process"/>
    <property type="evidence" value="ECO:0007669"/>
    <property type="project" value="TreeGrafter"/>
</dbReference>
<dbReference type="PANTHER" id="PTHR48070">
    <property type="entry name" value="ESTERASE OVCA2"/>
    <property type="match status" value="1"/>
</dbReference>
<dbReference type="AlphaFoldDB" id="A0A1X7RL05"/>
<evidence type="ECO:0000313" key="4">
    <source>
        <dbReference type="Proteomes" id="UP000215127"/>
    </source>
</evidence>
<dbReference type="Proteomes" id="UP000215127">
    <property type="component" value="Chromosome 2"/>
</dbReference>
<sequence length="256" mass="28433">MKLLCLHGVGGNAQMFEAQTNQITSVLKSYGHEFDFYDGAMDCEPPDDRIKQIYPPPYLAFYKSPIPEDVADAVDLIESIIEDEGPFDGILGFSQGCCVATSLMFERQKANTKPPFRFGVFIGASLPFNADDLSGKEVWEDIAASGKDPRSEFAGELELLQSGKEFILNNPDTVNEPVWLRRYHSLTTPAVKLQIPILHVMGSADPYVRQARTLASMHENAYDRLVIEHAGAHEVPRDAATNNKIAKHMLVMMGML</sequence>
<dbReference type="PANTHER" id="PTHR48070:SF6">
    <property type="entry name" value="ESTERASE OVCA2"/>
    <property type="match status" value="1"/>
</dbReference>
<proteinExistence type="predicted"/>
<dbReference type="InterPro" id="IPR029058">
    <property type="entry name" value="AB_hydrolase_fold"/>
</dbReference>
<dbReference type="SUPFAM" id="SSF53474">
    <property type="entry name" value="alpha/beta-Hydrolases"/>
    <property type="match status" value="1"/>
</dbReference>
<organism evidence="3 4">
    <name type="scientific">Zymoseptoria tritici (strain ST99CH_3D7)</name>
    <dbReference type="NCBI Taxonomy" id="1276538"/>
    <lineage>
        <taxon>Eukaryota</taxon>
        <taxon>Fungi</taxon>
        <taxon>Dikarya</taxon>
        <taxon>Ascomycota</taxon>
        <taxon>Pezizomycotina</taxon>
        <taxon>Dothideomycetes</taxon>
        <taxon>Dothideomycetidae</taxon>
        <taxon>Mycosphaerellales</taxon>
        <taxon>Mycosphaerellaceae</taxon>
        <taxon>Zymoseptoria</taxon>
    </lineage>
</organism>
<evidence type="ECO:0000259" key="2">
    <source>
        <dbReference type="Pfam" id="PF03959"/>
    </source>
</evidence>
<feature type="domain" description="Serine hydrolase" evidence="2">
    <location>
        <begin position="2"/>
        <end position="244"/>
    </location>
</feature>
<name>A0A1X7RL05_ZYMT9</name>
<keyword evidence="1" id="KW-0378">Hydrolase</keyword>
<dbReference type="Gene3D" id="3.40.50.1820">
    <property type="entry name" value="alpha/beta hydrolase"/>
    <property type="match status" value="1"/>
</dbReference>
<dbReference type="GO" id="GO:0005634">
    <property type="term" value="C:nucleus"/>
    <property type="evidence" value="ECO:0007669"/>
    <property type="project" value="TreeGrafter"/>
</dbReference>
<dbReference type="GO" id="GO:0016787">
    <property type="term" value="F:hydrolase activity"/>
    <property type="evidence" value="ECO:0007669"/>
    <property type="project" value="UniProtKB-KW"/>
</dbReference>
<dbReference type="GO" id="GO:0005737">
    <property type="term" value="C:cytoplasm"/>
    <property type="evidence" value="ECO:0007669"/>
    <property type="project" value="TreeGrafter"/>
</dbReference>
<reference evidence="3 4" key="1">
    <citation type="submission" date="2016-06" db="EMBL/GenBank/DDBJ databases">
        <authorList>
            <person name="Kjaerup R.B."/>
            <person name="Dalgaard T.S."/>
            <person name="Juul-Madsen H.R."/>
        </authorList>
    </citation>
    <scope>NUCLEOTIDE SEQUENCE [LARGE SCALE GENOMIC DNA]</scope>
</reference>
<accession>A0A1X7RL05</accession>
<gene>
    <name evidence="3" type="ORF">ZT3D7_G3237</name>
</gene>
<dbReference type="InterPro" id="IPR050593">
    <property type="entry name" value="LovG"/>
</dbReference>
<evidence type="ECO:0000256" key="1">
    <source>
        <dbReference type="ARBA" id="ARBA00022801"/>
    </source>
</evidence>
<keyword evidence="4" id="KW-1185">Reference proteome</keyword>
<evidence type="ECO:0000313" key="3">
    <source>
        <dbReference type="EMBL" id="SMQ48088.1"/>
    </source>
</evidence>
<dbReference type="EMBL" id="LT853693">
    <property type="protein sequence ID" value="SMQ48088.1"/>
    <property type="molecule type" value="Genomic_DNA"/>
</dbReference>
<dbReference type="InterPro" id="IPR005645">
    <property type="entry name" value="FSH-like_dom"/>
</dbReference>